<gene>
    <name evidence="4" type="ORF">FH972_001466</name>
</gene>
<evidence type="ECO:0000256" key="1">
    <source>
        <dbReference type="SAM" id="Coils"/>
    </source>
</evidence>
<dbReference type="PANTHER" id="PTHR46248:SF4">
    <property type="entry name" value="OS01G0147800 PROTEIN"/>
    <property type="match status" value="1"/>
</dbReference>
<sequence length="503" mass="57458">MQRSDERQRRLDLEEEVKKLQAELDGEQALNKVLRFALQGPVSSHLSLSSVVPPQVQVLLEELAMVQEEITWLERKVEELKLSLHQEREENVEGEIQNFRRLPEDSHDLLCVPENWSLLDDQRSRSQNYYDDFSKERITRQRRLSLGSVPEILSMSSTKANEECQMSRRHTRRSLNRYHQHHHINKEAAFEKPNELSEKLIKCLIGIFLELNQASMDREGSAVVPKLTLPCMKSKGFIAKTTFNSCRTVPTFLFNDSTSNLDPYGMLPDLDGAVRDVGPYKNFIQITRSSIDIGRFSECSPAMRKLRVLMRKLCNVNLTLLTYKQKLAFWINIYNACIMHAFLEHGLPSTEAKLLALMNKAAVNVGGIVLNALAIEHFILRHRCEPQQGPVDEKETLLRHAYGLGYPEPNVTFALCRGNRSSPAGKSGISGSFSGSHQQEKDCSAQAFAVAHERFRRWHGISTRMDLQPIAAFWVSEKIDDGMPEWGNKISYNENGRNPTLRI</sequence>
<protein>
    <recommendedName>
        <fullName evidence="6">DUF547 domain-containing protein</fullName>
    </recommendedName>
</protein>
<feature type="coiled-coil region" evidence="1">
    <location>
        <begin position="3"/>
        <end position="30"/>
    </location>
</feature>
<reference evidence="4 5" key="1">
    <citation type="submission" date="2019-06" db="EMBL/GenBank/DDBJ databases">
        <title>A chromosomal-level reference genome of Carpinus fangiana (Coryloideae, Betulaceae).</title>
        <authorList>
            <person name="Yang X."/>
            <person name="Wang Z."/>
            <person name="Zhang L."/>
            <person name="Hao G."/>
            <person name="Liu J."/>
            <person name="Yang Y."/>
        </authorList>
    </citation>
    <scope>NUCLEOTIDE SEQUENCE [LARGE SCALE GENOMIC DNA]</scope>
    <source>
        <strain evidence="4">Cfa_2016G</strain>
        <tissue evidence="4">Leaf</tissue>
    </source>
</reference>
<evidence type="ECO:0008006" key="6">
    <source>
        <dbReference type="Google" id="ProtNLM"/>
    </source>
</evidence>
<feature type="domain" description="DUF547" evidence="2">
    <location>
        <begin position="320"/>
        <end position="424"/>
    </location>
</feature>
<keyword evidence="5" id="KW-1185">Reference proteome</keyword>
<name>A0A5N6QC63_9ROSI</name>
<evidence type="ECO:0000313" key="4">
    <source>
        <dbReference type="EMBL" id="KAE7996775.1"/>
    </source>
</evidence>
<proteinExistence type="predicted"/>
<evidence type="ECO:0000259" key="3">
    <source>
        <dbReference type="Pfam" id="PF14389"/>
    </source>
</evidence>
<dbReference type="InterPro" id="IPR025757">
    <property type="entry name" value="MIP1_Leuzipper"/>
</dbReference>
<evidence type="ECO:0000313" key="5">
    <source>
        <dbReference type="Proteomes" id="UP000327013"/>
    </source>
</evidence>
<dbReference type="OrthoDB" id="418495at2759"/>
<dbReference type="Pfam" id="PF14389">
    <property type="entry name" value="Lzipper-MIP1"/>
    <property type="match status" value="1"/>
</dbReference>
<evidence type="ECO:0000259" key="2">
    <source>
        <dbReference type="Pfam" id="PF04784"/>
    </source>
</evidence>
<dbReference type="Pfam" id="PF04784">
    <property type="entry name" value="DUF547"/>
    <property type="match status" value="1"/>
</dbReference>
<keyword evidence="1" id="KW-0175">Coiled coil</keyword>
<dbReference type="PANTHER" id="PTHR46248">
    <property type="entry name" value="EXPRESSED PROTEIN"/>
    <property type="match status" value="1"/>
</dbReference>
<accession>A0A5N6QC63</accession>
<feature type="domain" description="Ternary complex factor MIP1 leucine-zipper" evidence="3">
    <location>
        <begin position="6"/>
        <end position="87"/>
    </location>
</feature>
<dbReference type="AlphaFoldDB" id="A0A5N6QC63"/>
<dbReference type="InterPro" id="IPR006869">
    <property type="entry name" value="DUF547"/>
</dbReference>
<dbReference type="EMBL" id="CM017321">
    <property type="protein sequence ID" value="KAE7996775.1"/>
    <property type="molecule type" value="Genomic_DNA"/>
</dbReference>
<feature type="coiled-coil region" evidence="1">
    <location>
        <begin position="56"/>
        <end position="90"/>
    </location>
</feature>
<organism evidence="4 5">
    <name type="scientific">Carpinus fangiana</name>
    <dbReference type="NCBI Taxonomy" id="176857"/>
    <lineage>
        <taxon>Eukaryota</taxon>
        <taxon>Viridiplantae</taxon>
        <taxon>Streptophyta</taxon>
        <taxon>Embryophyta</taxon>
        <taxon>Tracheophyta</taxon>
        <taxon>Spermatophyta</taxon>
        <taxon>Magnoliopsida</taxon>
        <taxon>eudicotyledons</taxon>
        <taxon>Gunneridae</taxon>
        <taxon>Pentapetalae</taxon>
        <taxon>rosids</taxon>
        <taxon>fabids</taxon>
        <taxon>Fagales</taxon>
        <taxon>Betulaceae</taxon>
        <taxon>Carpinus</taxon>
    </lineage>
</organism>
<dbReference type="Proteomes" id="UP000327013">
    <property type="component" value="Chromosome 1"/>
</dbReference>